<dbReference type="RefSeq" id="WP_171579991.1">
    <property type="nucleotide sequence ID" value="NZ_JAAVLX010000004.1"/>
</dbReference>
<keyword evidence="2" id="KW-1185">Reference proteome</keyword>
<dbReference type="Proteomes" id="UP000544122">
    <property type="component" value="Unassembled WGS sequence"/>
</dbReference>
<accession>A0A7Y4GSY3</accession>
<reference evidence="1 2" key="1">
    <citation type="submission" date="2020-03" db="EMBL/GenBank/DDBJ databases">
        <title>Bradyrhizobium diversity isolated from nodules of Indigofera sp.</title>
        <authorList>
            <person name="Klepa M."/>
            <person name="Helene L."/>
            <person name="Hungria M."/>
        </authorList>
    </citation>
    <scope>NUCLEOTIDE SEQUENCE [LARGE SCALE GENOMIC DNA]</scope>
    <source>
        <strain evidence="1 2">WSM 1791</strain>
    </source>
</reference>
<dbReference type="AlphaFoldDB" id="A0A7Y4GSY3"/>
<evidence type="ECO:0000313" key="1">
    <source>
        <dbReference type="EMBL" id="NOJ40752.1"/>
    </source>
</evidence>
<gene>
    <name evidence="1" type="ORF">HCN58_14270</name>
</gene>
<evidence type="ECO:0000313" key="2">
    <source>
        <dbReference type="Proteomes" id="UP000544122"/>
    </source>
</evidence>
<comment type="caution">
    <text evidence="1">The sequence shown here is derived from an EMBL/GenBank/DDBJ whole genome shotgun (WGS) entry which is preliminary data.</text>
</comment>
<protein>
    <submittedName>
        <fullName evidence="1">Uncharacterized protein</fullName>
    </submittedName>
</protein>
<proteinExistence type="predicted"/>
<name>A0A7Y4GSY3_9BRAD</name>
<sequence>MRGFPPIVPYGADQTIYLVLEAGPDAIVQKVERTDFETIIADLLSGQFRDPIEVVAFNTLEHWSEDLSRDVAREIQCRCDIEGHKVPDYLEDFVGSRVG</sequence>
<organism evidence="1 2">
    <name type="scientific">Bradyrhizobium australiense</name>
    <dbReference type="NCBI Taxonomy" id="2721161"/>
    <lineage>
        <taxon>Bacteria</taxon>
        <taxon>Pseudomonadati</taxon>
        <taxon>Pseudomonadota</taxon>
        <taxon>Alphaproteobacteria</taxon>
        <taxon>Hyphomicrobiales</taxon>
        <taxon>Nitrobacteraceae</taxon>
        <taxon>Bradyrhizobium</taxon>
    </lineage>
</organism>
<dbReference type="EMBL" id="JAAVLX010000004">
    <property type="protein sequence ID" value="NOJ40752.1"/>
    <property type="molecule type" value="Genomic_DNA"/>
</dbReference>